<feature type="chain" id="PRO_5046958499" evidence="1">
    <location>
        <begin position="21"/>
        <end position="201"/>
    </location>
</feature>
<keyword evidence="3" id="KW-1185">Reference proteome</keyword>
<name>A0ABY5WRJ5_9RHOB</name>
<feature type="signal peptide" evidence="1">
    <location>
        <begin position="1"/>
        <end position="20"/>
    </location>
</feature>
<keyword evidence="1" id="KW-0732">Signal</keyword>
<evidence type="ECO:0000313" key="3">
    <source>
        <dbReference type="Proteomes" id="UP001058514"/>
    </source>
</evidence>
<dbReference type="Gene3D" id="3.40.30.10">
    <property type="entry name" value="Glutaredoxin"/>
    <property type="match status" value="1"/>
</dbReference>
<dbReference type="EMBL" id="CP081057">
    <property type="protein sequence ID" value="UWQ43986.1"/>
    <property type="molecule type" value="Genomic_DNA"/>
</dbReference>
<proteinExistence type="predicted"/>
<geneLocation type="plasmid" evidence="2 3">
    <name>unnamed6</name>
</geneLocation>
<gene>
    <name evidence="2" type="ORF">K3718_21740</name>
</gene>
<organism evidence="2 3">
    <name type="scientific">Leisingera aquaemixtae</name>
    <dbReference type="NCBI Taxonomy" id="1396826"/>
    <lineage>
        <taxon>Bacteria</taxon>
        <taxon>Pseudomonadati</taxon>
        <taxon>Pseudomonadota</taxon>
        <taxon>Alphaproteobacteria</taxon>
        <taxon>Rhodobacterales</taxon>
        <taxon>Roseobacteraceae</taxon>
        <taxon>Leisingera</taxon>
    </lineage>
</organism>
<reference evidence="2" key="1">
    <citation type="submission" date="2021-08" db="EMBL/GenBank/DDBJ databases">
        <authorList>
            <person name="Nwanade C."/>
            <person name="Wang M."/>
            <person name="Masoudi A."/>
            <person name="Yu Z."/>
            <person name="Liu J."/>
        </authorList>
    </citation>
    <scope>NUCLEOTIDE SEQUENCE</scope>
    <source>
        <strain evidence="2">S166</strain>
        <plasmid evidence="2">unnamed6</plasmid>
    </source>
</reference>
<dbReference type="SUPFAM" id="SSF52833">
    <property type="entry name" value="Thioredoxin-like"/>
    <property type="match status" value="1"/>
</dbReference>
<sequence>MKRMIIALALLLVPAMEAAAHHPGERIDEVMAEREPAFEPTDLRRTPQLALSDASGAAVQIHDMKDKIVVLSFIPRTCGDPCAVQQALLREVQESVNVTPMREMVVFLTAGTATDPGWDDTNWSRVAVENGTVPAAASFSALSERESEAPMVHVIARGGRHAGIFHGVEFGPVNLVLYINELTRAPLPEPGLLDRVLGIFN</sequence>
<dbReference type="RefSeq" id="WP_259966397.1">
    <property type="nucleotide sequence ID" value="NZ_CP081057.1"/>
</dbReference>
<evidence type="ECO:0000313" key="2">
    <source>
        <dbReference type="EMBL" id="UWQ43986.1"/>
    </source>
</evidence>
<keyword evidence="2" id="KW-0614">Plasmid</keyword>
<accession>A0ABY5WRJ5</accession>
<dbReference type="InterPro" id="IPR036249">
    <property type="entry name" value="Thioredoxin-like_sf"/>
</dbReference>
<evidence type="ECO:0000256" key="1">
    <source>
        <dbReference type="SAM" id="SignalP"/>
    </source>
</evidence>
<dbReference type="Proteomes" id="UP001058514">
    <property type="component" value="Plasmid unnamed6"/>
</dbReference>
<protein>
    <submittedName>
        <fullName evidence="2">Cytochrome-c oxidase</fullName>
    </submittedName>
</protein>